<dbReference type="Proteomes" id="UP000790787">
    <property type="component" value="Chromosome 13"/>
</dbReference>
<reference evidence="1" key="1">
    <citation type="journal article" date="2014" name="Nat. Commun.">
        <title>The tobacco genome sequence and its comparison with those of tomato and potato.</title>
        <authorList>
            <person name="Sierro N."/>
            <person name="Battey J.N."/>
            <person name="Ouadi S."/>
            <person name="Bakaher N."/>
            <person name="Bovet L."/>
            <person name="Willig A."/>
            <person name="Goepfert S."/>
            <person name="Peitsch M.C."/>
            <person name="Ivanov N.V."/>
        </authorList>
    </citation>
    <scope>NUCLEOTIDE SEQUENCE [LARGE SCALE GENOMIC DNA]</scope>
</reference>
<evidence type="ECO:0000313" key="2">
    <source>
        <dbReference type="RefSeq" id="XP_075084882.1"/>
    </source>
</evidence>
<accession>A0AC58SIT2</accession>
<proteinExistence type="predicted"/>
<keyword evidence="1" id="KW-1185">Reference proteome</keyword>
<reference evidence="2" key="2">
    <citation type="submission" date="2025-08" db="UniProtKB">
        <authorList>
            <consortium name="RefSeq"/>
        </authorList>
    </citation>
    <scope>IDENTIFICATION</scope>
    <source>
        <tissue evidence="2">Leaf</tissue>
    </source>
</reference>
<sequence length="144" mass="16385">MDNHRQWHEELSFSLLGYCTTMRTSTGEMPDMLVYGTEAVIAAEFEIPSLRIIQKAKLYDAEWIRVRKKELMLIDEKSMNQCAMKPLIGRIKVNTDGSYFKETRRAGIGGIVRDQQGELIMAFSLFVKGKTNNIAEAMSTKMGI</sequence>
<gene>
    <name evidence="2" type="primary">LOC142168120</name>
</gene>
<evidence type="ECO:0000313" key="1">
    <source>
        <dbReference type="Proteomes" id="UP000790787"/>
    </source>
</evidence>
<protein>
    <submittedName>
        <fullName evidence="2">Uncharacterized protein LOC142168120</fullName>
    </submittedName>
</protein>
<dbReference type="RefSeq" id="XP_075084882.1">
    <property type="nucleotide sequence ID" value="XM_075228781.1"/>
</dbReference>
<name>A0AC58SIT2_TOBAC</name>
<organism evidence="1 2">
    <name type="scientific">Nicotiana tabacum</name>
    <name type="common">Common tobacco</name>
    <dbReference type="NCBI Taxonomy" id="4097"/>
    <lineage>
        <taxon>Eukaryota</taxon>
        <taxon>Viridiplantae</taxon>
        <taxon>Streptophyta</taxon>
        <taxon>Embryophyta</taxon>
        <taxon>Tracheophyta</taxon>
        <taxon>Spermatophyta</taxon>
        <taxon>Magnoliopsida</taxon>
        <taxon>eudicotyledons</taxon>
        <taxon>Gunneridae</taxon>
        <taxon>Pentapetalae</taxon>
        <taxon>asterids</taxon>
        <taxon>lamiids</taxon>
        <taxon>Solanales</taxon>
        <taxon>Solanaceae</taxon>
        <taxon>Nicotianoideae</taxon>
        <taxon>Nicotianeae</taxon>
        <taxon>Nicotiana</taxon>
    </lineage>
</organism>